<comment type="caution">
    <text evidence="3">The sequence shown here is derived from an EMBL/GenBank/DDBJ whole genome shotgun (WGS) entry which is preliminary data.</text>
</comment>
<evidence type="ECO:0000313" key="2">
    <source>
        <dbReference type="EMBL" id="PLW21683.1"/>
    </source>
</evidence>
<evidence type="ECO:0000256" key="1">
    <source>
        <dbReference type="SAM" id="MobiDB-lite"/>
    </source>
</evidence>
<dbReference type="Proteomes" id="UP000235392">
    <property type="component" value="Unassembled WGS sequence"/>
</dbReference>
<evidence type="ECO:0000313" key="6">
    <source>
        <dbReference type="Proteomes" id="UP000235392"/>
    </source>
</evidence>
<dbReference type="EMBL" id="PGCJ01000009">
    <property type="protein sequence ID" value="PLW57563.1"/>
    <property type="molecule type" value="Genomic_DNA"/>
</dbReference>
<evidence type="ECO:0000313" key="3">
    <source>
        <dbReference type="EMBL" id="PLW45393.1"/>
    </source>
</evidence>
<accession>A0A2N5V5X1</accession>
<name>A0A2N5V5X1_9BASI</name>
<proteinExistence type="predicted"/>
<dbReference type="OrthoDB" id="2513615at2759"/>
<keyword evidence="5" id="KW-1185">Reference proteome</keyword>
<organism evidence="3 6">
    <name type="scientific">Puccinia coronata f. sp. avenae</name>
    <dbReference type="NCBI Taxonomy" id="200324"/>
    <lineage>
        <taxon>Eukaryota</taxon>
        <taxon>Fungi</taxon>
        <taxon>Dikarya</taxon>
        <taxon>Basidiomycota</taxon>
        <taxon>Pucciniomycotina</taxon>
        <taxon>Pucciniomycetes</taxon>
        <taxon>Pucciniales</taxon>
        <taxon>Pucciniaceae</taxon>
        <taxon>Puccinia</taxon>
    </lineage>
</organism>
<sequence>MARSPKPSGAFGDPLPNRAPVVPPPPNSSRPLPQLPVRGPAKVIRSNAIHRPSAPTSLSLNDIPLNGELINKALGLASGPTPPPAKSLSPIPPIKVSSVNYGNLPLPRRPPIPPNNFSSVNYGTLPLPHQPVRPSRSRRQGLIILLPADLPEELRNIQLDAQLSDDDST</sequence>
<dbReference type="EMBL" id="PGCJ01000781">
    <property type="protein sequence ID" value="PLW21683.1"/>
    <property type="molecule type" value="Genomic_DNA"/>
</dbReference>
<dbReference type="EMBL" id="PGCI01000049">
    <property type="protein sequence ID" value="PLW45393.1"/>
    <property type="molecule type" value="Genomic_DNA"/>
</dbReference>
<dbReference type="AlphaFoldDB" id="A0A2N5V5X1"/>
<protein>
    <submittedName>
        <fullName evidence="3">Uncharacterized protein</fullName>
    </submittedName>
</protein>
<dbReference type="Proteomes" id="UP000235388">
    <property type="component" value="Unassembled WGS sequence"/>
</dbReference>
<feature type="region of interest" description="Disordered" evidence="1">
    <location>
        <begin position="1"/>
        <end position="62"/>
    </location>
</feature>
<gene>
    <name evidence="4" type="ORF">PCANC_01113</name>
    <name evidence="2" type="ORF">PCANC_03197</name>
    <name evidence="3" type="ORF">PCASD_03123</name>
</gene>
<evidence type="ECO:0000313" key="5">
    <source>
        <dbReference type="Proteomes" id="UP000235388"/>
    </source>
</evidence>
<evidence type="ECO:0000313" key="4">
    <source>
        <dbReference type="EMBL" id="PLW57563.1"/>
    </source>
</evidence>
<reference evidence="5 6" key="1">
    <citation type="submission" date="2017-11" db="EMBL/GenBank/DDBJ databases">
        <title>De novo assembly and phasing of dikaryotic genomes from two isolates of Puccinia coronata f. sp. avenae, the causal agent of oat crown rust.</title>
        <authorList>
            <person name="Miller M.E."/>
            <person name="Zhang Y."/>
            <person name="Omidvar V."/>
            <person name="Sperschneider J."/>
            <person name="Schwessinger B."/>
            <person name="Raley C."/>
            <person name="Palmer J.M."/>
            <person name="Garnica D."/>
            <person name="Upadhyaya N."/>
            <person name="Rathjen J."/>
            <person name="Taylor J.M."/>
            <person name="Park R.F."/>
            <person name="Dodds P.N."/>
            <person name="Hirsch C.D."/>
            <person name="Kianian S.F."/>
            <person name="Figueroa M."/>
        </authorList>
    </citation>
    <scope>NUCLEOTIDE SEQUENCE [LARGE SCALE GENOMIC DNA]</scope>
    <source>
        <strain evidence="2">12NC29</strain>
        <strain evidence="3">12SD80</strain>
    </source>
</reference>